<sequence>MVKMITLFIVTLNIFCVATESVSISIHRGDNIIEVNNNEKVEAFLDDKLKISCSDNLLTFCKKSNQQPIKIQTINKILTNIPLNHIKKSQLWFGVLSRHEIFGRKLNLVKQTCRSEFVKFSNKCTHNPYESAQKKLVRVVIVKRVKGAFEKVFQVDLHVHISKLYAVLDQAKDSLSVQIVNYQKDSFAYVYCVRNNKIEILFPKDDSQDSTPYKEQLFVADIEIDKDVCYLLFFHEEQHRSKNIRRKYLQELNEEDFEGLFSEGEFISQRTGAEIMAIKDKKQILSELENLVAFKIKKHKLAGR</sequence>
<name>A0A5S9ISW5_UABAM</name>
<evidence type="ECO:0000313" key="1">
    <source>
        <dbReference type="EMBL" id="BBM87137.1"/>
    </source>
</evidence>
<gene>
    <name evidence="1" type="ORF">UABAM_05540</name>
</gene>
<keyword evidence="2" id="KW-1185">Reference proteome</keyword>
<dbReference type="KEGG" id="uam:UABAM_05540"/>
<proteinExistence type="predicted"/>
<dbReference type="EMBL" id="AP019860">
    <property type="protein sequence ID" value="BBM87137.1"/>
    <property type="molecule type" value="Genomic_DNA"/>
</dbReference>
<evidence type="ECO:0000313" key="2">
    <source>
        <dbReference type="Proteomes" id="UP000326354"/>
    </source>
</evidence>
<organism evidence="1 2">
    <name type="scientific">Uabimicrobium amorphum</name>
    <dbReference type="NCBI Taxonomy" id="2596890"/>
    <lineage>
        <taxon>Bacteria</taxon>
        <taxon>Pseudomonadati</taxon>
        <taxon>Planctomycetota</taxon>
        <taxon>Candidatus Uabimicrobiia</taxon>
        <taxon>Candidatus Uabimicrobiales</taxon>
        <taxon>Candidatus Uabimicrobiaceae</taxon>
        <taxon>Candidatus Uabimicrobium</taxon>
    </lineage>
</organism>
<dbReference type="AlphaFoldDB" id="A0A5S9ISW5"/>
<dbReference type="RefSeq" id="WP_151971164.1">
    <property type="nucleotide sequence ID" value="NZ_AP019860.1"/>
</dbReference>
<protein>
    <submittedName>
        <fullName evidence="1">Uncharacterized protein</fullName>
    </submittedName>
</protein>
<dbReference type="Proteomes" id="UP000326354">
    <property type="component" value="Chromosome"/>
</dbReference>
<reference evidence="1 2" key="1">
    <citation type="submission" date="2019-08" db="EMBL/GenBank/DDBJ databases">
        <title>Complete genome sequence of Candidatus Uab amorphum.</title>
        <authorList>
            <person name="Shiratori T."/>
            <person name="Suzuki S."/>
            <person name="Kakizawa Y."/>
            <person name="Ishida K."/>
        </authorList>
    </citation>
    <scope>NUCLEOTIDE SEQUENCE [LARGE SCALE GENOMIC DNA]</scope>
    <source>
        <strain evidence="1 2">SRT547</strain>
    </source>
</reference>
<accession>A0A5S9ISW5</accession>